<proteinExistence type="predicted"/>
<dbReference type="EMBL" id="BLXT01008384">
    <property type="protein sequence ID" value="GFO48311.1"/>
    <property type="molecule type" value="Genomic_DNA"/>
</dbReference>
<comment type="caution">
    <text evidence="1">The sequence shown here is derived from an EMBL/GenBank/DDBJ whole genome shotgun (WGS) entry which is preliminary data.</text>
</comment>
<reference evidence="1 2" key="1">
    <citation type="journal article" date="2021" name="Elife">
        <title>Chloroplast acquisition without the gene transfer in kleptoplastic sea slugs, Plakobranchus ocellatus.</title>
        <authorList>
            <person name="Maeda T."/>
            <person name="Takahashi S."/>
            <person name="Yoshida T."/>
            <person name="Shimamura S."/>
            <person name="Takaki Y."/>
            <person name="Nagai Y."/>
            <person name="Toyoda A."/>
            <person name="Suzuki Y."/>
            <person name="Arimoto A."/>
            <person name="Ishii H."/>
            <person name="Satoh N."/>
            <person name="Nishiyama T."/>
            <person name="Hasebe M."/>
            <person name="Maruyama T."/>
            <person name="Minagawa J."/>
            <person name="Obokata J."/>
            <person name="Shigenobu S."/>
        </authorList>
    </citation>
    <scope>NUCLEOTIDE SEQUENCE [LARGE SCALE GENOMIC DNA]</scope>
</reference>
<gene>
    <name evidence="1" type="ORF">PoB_007481600</name>
</gene>
<accession>A0AAV4DWN3</accession>
<organism evidence="1 2">
    <name type="scientific">Plakobranchus ocellatus</name>
    <dbReference type="NCBI Taxonomy" id="259542"/>
    <lineage>
        <taxon>Eukaryota</taxon>
        <taxon>Metazoa</taxon>
        <taxon>Spiralia</taxon>
        <taxon>Lophotrochozoa</taxon>
        <taxon>Mollusca</taxon>
        <taxon>Gastropoda</taxon>
        <taxon>Heterobranchia</taxon>
        <taxon>Euthyneura</taxon>
        <taxon>Panpulmonata</taxon>
        <taxon>Sacoglossa</taxon>
        <taxon>Placobranchoidea</taxon>
        <taxon>Plakobranchidae</taxon>
        <taxon>Plakobranchus</taxon>
    </lineage>
</organism>
<dbReference type="AlphaFoldDB" id="A0AAV4DWN3"/>
<keyword evidence="2" id="KW-1185">Reference proteome</keyword>
<evidence type="ECO:0000313" key="1">
    <source>
        <dbReference type="EMBL" id="GFO48311.1"/>
    </source>
</evidence>
<dbReference type="Proteomes" id="UP000735302">
    <property type="component" value="Unassembled WGS sequence"/>
</dbReference>
<sequence length="89" mass="10003">MGISPTNTFDMINLATSNTYSNMAHWERDERSDIESQVPRTYSTRRLQAVKGQDDGVALNFVLNLTRLDAPSVSVATQFLHHLLLRATP</sequence>
<name>A0AAV4DWN3_9GAST</name>
<protein>
    <submittedName>
        <fullName evidence="1">Uncharacterized protein</fullName>
    </submittedName>
</protein>
<evidence type="ECO:0000313" key="2">
    <source>
        <dbReference type="Proteomes" id="UP000735302"/>
    </source>
</evidence>